<protein>
    <submittedName>
        <fullName evidence="1">Uncharacterized protein</fullName>
    </submittedName>
</protein>
<reference evidence="1 2" key="1">
    <citation type="journal article" date="2016" name="Nat. Commun.">
        <title>Thousands of microbial genomes shed light on interconnected biogeochemical processes in an aquifer system.</title>
        <authorList>
            <person name="Anantharaman K."/>
            <person name="Brown C.T."/>
            <person name="Hug L.A."/>
            <person name="Sharon I."/>
            <person name="Castelle C.J."/>
            <person name="Probst A.J."/>
            <person name="Thomas B.C."/>
            <person name="Singh A."/>
            <person name="Wilkins M.J."/>
            <person name="Karaoz U."/>
            <person name="Brodie E.L."/>
            <person name="Williams K.H."/>
            <person name="Hubbard S.S."/>
            <person name="Banfield J.F."/>
        </authorList>
    </citation>
    <scope>NUCLEOTIDE SEQUENCE [LARGE SCALE GENOMIC DNA]</scope>
</reference>
<gene>
    <name evidence="1" type="ORF">A2867_01935</name>
</gene>
<name>A0A1F5JGP7_9BACT</name>
<evidence type="ECO:0000313" key="2">
    <source>
        <dbReference type="Proteomes" id="UP000177555"/>
    </source>
</evidence>
<evidence type="ECO:0000313" key="1">
    <source>
        <dbReference type="EMBL" id="OGE27837.1"/>
    </source>
</evidence>
<sequence length="113" mass="13173">MVVNVSYFVCLIHFVPVVKLHFSWYGQNMITAADLGKLVQTFPTKEELKQELEKVREETASKDDLRQAMTVLDKVLKEVLAMRQEQTMHVEDHRRINDRFEAIEKVPPVAPHI</sequence>
<proteinExistence type="predicted"/>
<accession>A0A1F5JGP7</accession>
<organism evidence="1 2">
    <name type="scientific">Candidatus Daviesbacteria bacterium RIFCSPHIGHO2_01_FULL_40_11</name>
    <dbReference type="NCBI Taxonomy" id="1797762"/>
    <lineage>
        <taxon>Bacteria</taxon>
        <taxon>Candidatus Daviesiibacteriota</taxon>
    </lineage>
</organism>
<dbReference type="AlphaFoldDB" id="A0A1F5JGP7"/>
<dbReference type="Proteomes" id="UP000177555">
    <property type="component" value="Unassembled WGS sequence"/>
</dbReference>
<comment type="caution">
    <text evidence="1">The sequence shown here is derived from an EMBL/GenBank/DDBJ whole genome shotgun (WGS) entry which is preliminary data.</text>
</comment>
<dbReference type="EMBL" id="MFCP01000028">
    <property type="protein sequence ID" value="OGE27837.1"/>
    <property type="molecule type" value="Genomic_DNA"/>
</dbReference>